<dbReference type="EMBL" id="GGEC01007523">
    <property type="protein sequence ID" value="MBW88006.1"/>
    <property type="molecule type" value="Transcribed_RNA"/>
</dbReference>
<dbReference type="AlphaFoldDB" id="A0A2P2J3B6"/>
<sequence>MLLKLPAYLVPYTKKRIWVITYLLSFCKAFRAWRLPCNNEASVEVICRICKNGIEVV</sequence>
<accession>A0A2P2J3B6</accession>
<organism evidence="1">
    <name type="scientific">Rhizophora mucronata</name>
    <name type="common">Asiatic mangrove</name>
    <dbReference type="NCBI Taxonomy" id="61149"/>
    <lineage>
        <taxon>Eukaryota</taxon>
        <taxon>Viridiplantae</taxon>
        <taxon>Streptophyta</taxon>
        <taxon>Embryophyta</taxon>
        <taxon>Tracheophyta</taxon>
        <taxon>Spermatophyta</taxon>
        <taxon>Magnoliopsida</taxon>
        <taxon>eudicotyledons</taxon>
        <taxon>Gunneridae</taxon>
        <taxon>Pentapetalae</taxon>
        <taxon>rosids</taxon>
        <taxon>fabids</taxon>
        <taxon>Malpighiales</taxon>
        <taxon>Rhizophoraceae</taxon>
        <taxon>Rhizophora</taxon>
    </lineage>
</organism>
<reference evidence="1" key="1">
    <citation type="submission" date="2018-02" db="EMBL/GenBank/DDBJ databases">
        <title>Rhizophora mucronata_Transcriptome.</title>
        <authorList>
            <person name="Meera S.P."/>
            <person name="Sreeshan A."/>
            <person name="Augustine A."/>
        </authorList>
    </citation>
    <scope>NUCLEOTIDE SEQUENCE</scope>
    <source>
        <tissue evidence="1">Leaf</tissue>
    </source>
</reference>
<proteinExistence type="predicted"/>
<name>A0A2P2J3B6_RHIMU</name>
<evidence type="ECO:0000313" key="1">
    <source>
        <dbReference type="EMBL" id="MBW88006.1"/>
    </source>
</evidence>
<protein>
    <submittedName>
        <fullName evidence="1">Uncharacterized protein LOC103482589</fullName>
    </submittedName>
</protein>